<feature type="region of interest" description="Disordered" evidence="2">
    <location>
        <begin position="344"/>
        <end position="373"/>
    </location>
</feature>
<dbReference type="RefSeq" id="WP_189065621.1">
    <property type="nucleotide sequence ID" value="NZ_BMQM01000020.1"/>
</dbReference>
<dbReference type="InterPro" id="IPR000683">
    <property type="entry name" value="Gfo/Idh/MocA-like_OxRdtase_N"/>
</dbReference>
<evidence type="ECO:0000259" key="3">
    <source>
        <dbReference type="Pfam" id="PF01408"/>
    </source>
</evidence>
<dbReference type="Pfam" id="PF22725">
    <property type="entry name" value="GFO_IDH_MocA_C3"/>
    <property type="match status" value="1"/>
</dbReference>
<accession>A0ABQ2RWZ3</accession>
<dbReference type="EMBL" id="BMQM01000020">
    <property type="protein sequence ID" value="GGR64334.1"/>
    <property type="molecule type" value="Genomic_DNA"/>
</dbReference>
<evidence type="ECO:0000313" key="6">
    <source>
        <dbReference type="Proteomes" id="UP000634308"/>
    </source>
</evidence>
<dbReference type="SUPFAM" id="SSF55347">
    <property type="entry name" value="Glyceraldehyde-3-phosphate dehydrogenase-like, C-terminal domain"/>
    <property type="match status" value="1"/>
</dbReference>
<sequence>MGVSASEGPQIIGIIGTGNISAAYLKIARDLNLFRVKAVTDMDSARAAEVAAEYGIQAMTLEGLLADPEIVAVVNLTPPGAHADVSLKALNAGKHVYSEKPLAVEREDGQAIMDLAHARGLRVGCAPDTVLGAGIQTAREIIDAGRIGRPVAANAFMMGSGPESWHPNPDFFYQRGAGPLFDMGPYYLTALVTLLGGVRKVSATTTTAFSQRPITSQPRAGEFITVTTPTHVAANLTLDGGAVVTLVTSFDVPGSDVPRIEIHGTDGTLSVPDPNTFGGPLKLRLRGEKEWTDIPLTRPFAENARGIGLADMLAAAPGQPHRAGGDLALHVLDVMHTILESAEAEKTLTPRTHAERPAPLDTQPTWLTATLPT</sequence>
<feature type="domain" description="Gfo/Idh/MocA-like oxidoreductase N-terminal" evidence="3">
    <location>
        <begin position="12"/>
        <end position="123"/>
    </location>
</feature>
<dbReference type="Gene3D" id="3.30.360.10">
    <property type="entry name" value="Dihydrodipicolinate Reductase, domain 2"/>
    <property type="match status" value="1"/>
</dbReference>
<dbReference type="PANTHER" id="PTHR43818">
    <property type="entry name" value="BCDNA.GH03377"/>
    <property type="match status" value="1"/>
</dbReference>
<proteinExistence type="predicted"/>
<dbReference type="InterPro" id="IPR055170">
    <property type="entry name" value="GFO_IDH_MocA-like_dom"/>
</dbReference>
<gene>
    <name evidence="5" type="ORF">GCM10008959_28030</name>
</gene>
<reference evidence="6" key="1">
    <citation type="journal article" date="2019" name="Int. J. Syst. Evol. Microbiol.">
        <title>The Global Catalogue of Microorganisms (GCM) 10K type strain sequencing project: providing services to taxonomists for standard genome sequencing and annotation.</title>
        <authorList>
            <consortium name="The Broad Institute Genomics Platform"/>
            <consortium name="The Broad Institute Genome Sequencing Center for Infectious Disease"/>
            <person name="Wu L."/>
            <person name="Ma J."/>
        </authorList>
    </citation>
    <scope>NUCLEOTIDE SEQUENCE [LARGE SCALE GENOMIC DNA]</scope>
    <source>
        <strain evidence="6">JCM 31404</strain>
    </source>
</reference>
<dbReference type="InterPro" id="IPR050463">
    <property type="entry name" value="Gfo/Idh/MocA_oxidrdct_glycsds"/>
</dbReference>
<dbReference type="InterPro" id="IPR036291">
    <property type="entry name" value="NAD(P)-bd_dom_sf"/>
</dbReference>
<dbReference type="Proteomes" id="UP000634308">
    <property type="component" value="Unassembled WGS sequence"/>
</dbReference>
<keyword evidence="6" id="KW-1185">Reference proteome</keyword>
<comment type="caution">
    <text evidence="5">The sequence shown here is derived from an EMBL/GenBank/DDBJ whole genome shotgun (WGS) entry which is preliminary data.</text>
</comment>
<dbReference type="Pfam" id="PF01408">
    <property type="entry name" value="GFO_IDH_MocA"/>
    <property type="match status" value="1"/>
</dbReference>
<evidence type="ECO:0000256" key="1">
    <source>
        <dbReference type="ARBA" id="ARBA00023002"/>
    </source>
</evidence>
<protein>
    <submittedName>
        <fullName evidence="5">Oxidoreductase</fullName>
    </submittedName>
</protein>
<name>A0ABQ2RWZ3_9DEIO</name>
<organism evidence="5 6">
    <name type="scientific">Deinococcus seoulensis</name>
    <dbReference type="NCBI Taxonomy" id="1837379"/>
    <lineage>
        <taxon>Bacteria</taxon>
        <taxon>Thermotogati</taxon>
        <taxon>Deinococcota</taxon>
        <taxon>Deinococci</taxon>
        <taxon>Deinococcales</taxon>
        <taxon>Deinococcaceae</taxon>
        <taxon>Deinococcus</taxon>
    </lineage>
</organism>
<dbReference type="PANTHER" id="PTHR43818:SF11">
    <property type="entry name" value="BCDNA.GH03377"/>
    <property type="match status" value="1"/>
</dbReference>
<feature type="compositionally biased region" description="Basic and acidic residues" evidence="2">
    <location>
        <begin position="344"/>
        <end position="358"/>
    </location>
</feature>
<evidence type="ECO:0000313" key="5">
    <source>
        <dbReference type="EMBL" id="GGR64334.1"/>
    </source>
</evidence>
<dbReference type="SUPFAM" id="SSF51735">
    <property type="entry name" value="NAD(P)-binding Rossmann-fold domains"/>
    <property type="match status" value="1"/>
</dbReference>
<dbReference type="Gene3D" id="3.40.50.720">
    <property type="entry name" value="NAD(P)-binding Rossmann-like Domain"/>
    <property type="match status" value="1"/>
</dbReference>
<evidence type="ECO:0000259" key="4">
    <source>
        <dbReference type="Pfam" id="PF22725"/>
    </source>
</evidence>
<feature type="domain" description="GFO/IDH/MocA-like oxidoreductase" evidence="4">
    <location>
        <begin position="135"/>
        <end position="269"/>
    </location>
</feature>
<feature type="compositionally biased region" description="Polar residues" evidence="2">
    <location>
        <begin position="362"/>
        <end position="373"/>
    </location>
</feature>
<keyword evidence="1" id="KW-0560">Oxidoreductase</keyword>
<evidence type="ECO:0000256" key="2">
    <source>
        <dbReference type="SAM" id="MobiDB-lite"/>
    </source>
</evidence>